<dbReference type="STRING" id="39946.B8B8Q5"/>
<dbReference type="Gramene" id="BGIOSGA028298-TA">
    <property type="protein sequence ID" value="BGIOSGA028298-PA"/>
    <property type="gene ID" value="BGIOSGA028298"/>
</dbReference>
<feature type="region of interest" description="Disordered" evidence="1">
    <location>
        <begin position="1"/>
        <end position="102"/>
    </location>
</feature>
<dbReference type="Proteomes" id="UP000007015">
    <property type="component" value="Chromosome 8"/>
</dbReference>
<evidence type="ECO:0000313" key="2">
    <source>
        <dbReference type="EMBL" id="EEC83191.1"/>
    </source>
</evidence>
<organism evidence="2 3">
    <name type="scientific">Oryza sativa subsp. indica</name>
    <name type="common">Rice</name>
    <dbReference type="NCBI Taxonomy" id="39946"/>
    <lineage>
        <taxon>Eukaryota</taxon>
        <taxon>Viridiplantae</taxon>
        <taxon>Streptophyta</taxon>
        <taxon>Embryophyta</taxon>
        <taxon>Tracheophyta</taxon>
        <taxon>Spermatophyta</taxon>
        <taxon>Magnoliopsida</taxon>
        <taxon>Liliopsida</taxon>
        <taxon>Poales</taxon>
        <taxon>Poaceae</taxon>
        <taxon>BOP clade</taxon>
        <taxon>Oryzoideae</taxon>
        <taxon>Oryzeae</taxon>
        <taxon>Oryzinae</taxon>
        <taxon>Oryza</taxon>
        <taxon>Oryza sativa</taxon>
    </lineage>
</organism>
<accession>B8B8Q5</accession>
<name>B8B8Q5_ORYSI</name>
<evidence type="ECO:0000313" key="3">
    <source>
        <dbReference type="Proteomes" id="UP000007015"/>
    </source>
</evidence>
<protein>
    <submittedName>
        <fullName evidence="2">Uncharacterized protein</fullName>
    </submittedName>
</protein>
<evidence type="ECO:0000256" key="1">
    <source>
        <dbReference type="SAM" id="MobiDB-lite"/>
    </source>
</evidence>
<feature type="compositionally biased region" description="Basic and acidic residues" evidence="1">
    <location>
        <begin position="78"/>
        <end position="88"/>
    </location>
</feature>
<reference evidence="2 3" key="1">
    <citation type="journal article" date="2005" name="PLoS Biol.">
        <title>The genomes of Oryza sativa: a history of duplications.</title>
        <authorList>
            <person name="Yu J."/>
            <person name="Wang J."/>
            <person name="Lin W."/>
            <person name="Li S."/>
            <person name="Li H."/>
            <person name="Zhou J."/>
            <person name="Ni P."/>
            <person name="Dong W."/>
            <person name="Hu S."/>
            <person name="Zeng C."/>
            <person name="Zhang J."/>
            <person name="Zhang Y."/>
            <person name="Li R."/>
            <person name="Xu Z."/>
            <person name="Li S."/>
            <person name="Li X."/>
            <person name="Zheng H."/>
            <person name="Cong L."/>
            <person name="Lin L."/>
            <person name="Yin J."/>
            <person name="Geng J."/>
            <person name="Li G."/>
            <person name="Shi J."/>
            <person name="Liu J."/>
            <person name="Lv H."/>
            <person name="Li J."/>
            <person name="Wang J."/>
            <person name="Deng Y."/>
            <person name="Ran L."/>
            <person name="Shi X."/>
            <person name="Wang X."/>
            <person name="Wu Q."/>
            <person name="Li C."/>
            <person name="Ren X."/>
            <person name="Wang J."/>
            <person name="Wang X."/>
            <person name="Li D."/>
            <person name="Liu D."/>
            <person name="Zhang X."/>
            <person name="Ji Z."/>
            <person name="Zhao W."/>
            <person name="Sun Y."/>
            <person name="Zhang Z."/>
            <person name="Bao J."/>
            <person name="Han Y."/>
            <person name="Dong L."/>
            <person name="Ji J."/>
            <person name="Chen P."/>
            <person name="Wu S."/>
            <person name="Liu J."/>
            <person name="Xiao Y."/>
            <person name="Bu D."/>
            <person name="Tan J."/>
            <person name="Yang L."/>
            <person name="Ye C."/>
            <person name="Zhang J."/>
            <person name="Xu J."/>
            <person name="Zhou Y."/>
            <person name="Yu Y."/>
            <person name="Zhang B."/>
            <person name="Zhuang S."/>
            <person name="Wei H."/>
            <person name="Liu B."/>
            <person name="Lei M."/>
            <person name="Yu H."/>
            <person name="Li Y."/>
            <person name="Xu H."/>
            <person name="Wei S."/>
            <person name="He X."/>
            <person name="Fang L."/>
            <person name="Zhang Z."/>
            <person name="Zhang Y."/>
            <person name="Huang X."/>
            <person name="Su Z."/>
            <person name="Tong W."/>
            <person name="Li J."/>
            <person name="Tong Z."/>
            <person name="Li S."/>
            <person name="Ye J."/>
            <person name="Wang L."/>
            <person name="Fang L."/>
            <person name="Lei T."/>
            <person name="Chen C."/>
            <person name="Chen H."/>
            <person name="Xu Z."/>
            <person name="Li H."/>
            <person name="Huang H."/>
            <person name="Zhang F."/>
            <person name="Xu H."/>
            <person name="Li N."/>
            <person name="Zhao C."/>
            <person name="Li S."/>
            <person name="Dong L."/>
            <person name="Huang Y."/>
            <person name="Li L."/>
            <person name="Xi Y."/>
            <person name="Qi Q."/>
            <person name="Li W."/>
            <person name="Zhang B."/>
            <person name="Hu W."/>
            <person name="Zhang Y."/>
            <person name="Tian X."/>
            <person name="Jiao Y."/>
            <person name="Liang X."/>
            <person name="Jin J."/>
            <person name="Gao L."/>
            <person name="Zheng W."/>
            <person name="Hao B."/>
            <person name="Liu S."/>
            <person name="Wang W."/>
            <person name="Yuan L."/>
            <person name="Cao M."/>
            <person name="McDermott J."/>
            <person name="Samudrala R."/>
            <person name="Wang J."/>
            <person name="Wong G.K."/>
            <person name="Yang H."/>
        </authorList>
    </citation>
    <scope>NUCLEOTIDE SEQUENCE [LARGE SCALE GENOMIC DNA]</scope>
    <source>
        <strain evidence="3">cv. 93-11</strain>
    </source>
</reference>
<dbReference type="AlphaFoldDB" id="B8B8Q5"/>
<gene>
    <name evidence="2" type="ORF">OsI_28441</name>
</gene>
<dbReference type="EMBL" id="CM000133">
    <property type="protein sequence ID" value="EEC83191.1"/>
    <property type="molecule type" value="Genomic_DNA"/>
</dbReference>
<sequence length="236" mass="24813">MLILGSSWRARDPRVAHPGRLGGDERGGNQPSLTYNFASPPPERPPAKPRGRKDGDGGASRRPGKPPIRRRRQLLRPDPGRLRPDLAGRPEVAAGGGGDRRRHWTAWRPAASRGGIMVGGQRQRRLARAVVAASASASVRGGVVVRPTADAAAVRMPPEGQRRGLAGNSGSLALRGVGVGVSVRCGGAVVAATMGGYGGVDCWLAPPWLVAAARLVAGLHRPGCLFRGRIRHLHAR</sequence>
<keyword evidence="3" id="KW-1185">Reference proteome</keyword>
<feature type="compositionally biased region" description="Basic residues" evidence="1">
    <location>
        <begin position="62"/>
        <end position="74"/>
    </location>
</feature>
<proteinExistence type="predicted"/>
<dbReference type="HOGENOM" id="CLU_1177060_0_0_1"/>